<protein>
    <submittedName>
        <fullName evidence="6">Mn2+/Fe2+ NRAMP family transporter</fullName>
    </submittedName>
</protein>
<sequence>MMNPVGQVDPGPKPRRTLKELIASVGPGIIVVLTWIGAGDLVDASIAGAHYGYDLMWVLALSLIIRFVIVNVMSRYQLCNNEGISLLEGFTRLHRFYPYFLGAYGLLMGHLFNSYMIKGSGEALSHLLGFGHPFVWAIIVVISAVIFVGKSFYSRLENFMKVLLAIMTISFLVIAIWSTPSVGEIAKGTIGFGIPSDVGLYGAFLIAISLTGAVSGSVANFIYPYFMKDKGWTSPLHKRAQRNDLLFAICMAIVLDLAVWIVGAEILRPNGIEISNIDDLAQTLAITFGQFGYIIFYLGVLGALYSSVVGFATGFPKLIVDSLQTANPERRAKYAGDLERDPLFKWSSLFIIISPIVWSIPGMPGFISLVVFVNVLSVVGLPVISIGLLILSNQKSKLGKYRNNWFENFILIACTILAIWSSLKLFIGFFS</sequence>
<accession>A0ABS4GVF3</accession>
<feature type="transmembrane region" description="Helical" evidence="5">
    <location>
        <begin position="409"/>
        <end position="430"/>
    </location>
</feature>
<comment type="subcellular location">
    <subcellularLocation>
        <location evidence="1">Membrane</location>
        <topology evidence="1">Multi-pass membrane protein</topology>
    </subcellularLocation>
</comment>
<dbReference type="PANTHER" id="PTHR11706:SF3">
    <property type="entry name" value="METAL ION TRANSPORT PROTEIN"/>
    <property type="match status" value="1"/>
</dbReference>
<proteinExistence type="predicted"/>
<evidence type="ECO:0000313" key="6">
    <source>
        <dbReference type="EMBL" id="MBP1934258.1"/>
    </source>
</evidence>
<evidence type="ECO:0000256" key="1">
    <source>
        <dbReference type="ARBA" id="ARBA00004141"/>
    </source>
</evidence>
<gene>
    <name evidence="6" type="ORF">J2Z37_004277</name>
</gene>
<organism evidence="6 7">
    <name type="scientific">Ammoniphilus resinae</name>
    <dbReference type="NCBI Taxonomy" id="861532"/>
    <lineage>
        <taxon>Bacteria</taxon>
        <taxon>Bacillati</taxon>
        <taxon>Bacillota</taxon>
        <taxon>Bacilli</taxon>
        <taxon>Bacillales</taxon>
        <taxon>Paenibacillaceae</taxon>
        <taxon>Aneurinibacillus group</taxon>
        <taxon>Ammoniphilus</taxon>
    </lineage>
</organism>
<feature type="transmembrane region" description="Helical" evidence="5">
    <location>
        <begin position="159"/>
        <end position="178"/>
    </location>
</feature>
<dbReference type="NCBIfam" id="NF037982">
    <property type="entry name" value="Nramp_1"/>
    <property type="match status" value="1"/>
</dbReference>
<feature type="transmembrane region" description="Helical" evidence="5">
    <location>
        <begin position="244"/>
        <end position="263"/>
    </location>
</feature>
<feature type="transmembrane region" description="Helical" evidence="5">
    <location>
        <begin position="21"/>
        <end position="38"/>
    </location>
</feature>
<feature type="transmembrane region" description="Helical" evidence="5">
    <location>
        <begin position="294"/>
        <end position="315"/>
    </location>
</feature>
<dbReference type="PANTHER" id="PTHR11706">
    <property type="entry name" value="SOLUTE CARRIER PROTEIN FAMILY 11 MEMBER"/>
    <property type="match status" value="1"/>
</dbReference>
<dbReference type="InterPro" id="IPR001046">
    <property type="entry name" value="NRAMP_fam"/>
</dbReference>
<feature type="transmembrane region" description="Helical" evidence="5">
    <location>
        <begin position="198"/>
        <end position="223"/>
    </location>
</feature>
<keyword evidence="7" id="KW-1185">Reference proteome</keyword>
<evidence type="ECO:0000256" key="5">
    <source>
        <dbReference type="SAM" id="Phobius"/>
    </source>
</evidence>
<dbReference type="Proteomes" id="UP001519343">
    <property type="component" value="Unassembled WGS sequence"/>
</dbReference>
<evidence type="ECO:0000256" key="3">
    <source>
        <dbReference type="ARBA" id="ARBA00022989"/>
    </source>
</evidence>
<feature type="transmembrane region" description="Helical" evidence="5">
    <location>
        <begin position="123"/>
        <end position="147"/>
    </location>
</feature>
<comment type="caution">
    <text evidence="6">The sequence shown here is derived from an EMBL/GenBank/DDBJ whole genome shotgun (WGS) entry which is preliminary data.</text>
</comment>
<dbReference type="Pfam" id="PF01566">
    <property type="entry name" value="Nramp"/>
    <property type="match status" value="1"/>
</dbReference>
<keyword evidence="3 5" id="KW-1133">Transmembrane helix</keyword>
<name>A0ABS4GVF3_9BACL</name>
<feature type="transmembrane region" description="Helical" evidence="5">
    <location>
        <begin position="343"/>
        <end position="360"/>
    </location>
</feature>
<keyword evidence="4 5" id="KW-0472">Membrane</keyword>
<evidence type="ECO:0000256" key="2">
    <source>
        <dbReference type="ARBA" id="ARBA00022692"/>
    </source>
</evidence>
<feature type="transmembrane region" description="Helical" evidence="5">
    <location>
        <begin position="366"/>
        <end position="389"/>
    </location>
</feature>
<feature type="transmembrane region" description="Helical" evidence="5">
    <location>
        <begin position="50"/>
        <end position="69"/>
    </location>
</feature>
<reference evidence="6 7" key="1">
    <citation type="submission" date="2021-03" db="EMBL/GenBank/DDBJ databases">
        <title>Genomic Encyclopedia of Type Strains, Phase IV (KMG-IV): sequencing the most valuable type-strain genomes for metagenomic binning, comparative biology and taxonomic classification.</title>
        <authorList>
            <person name="Goeker M."/>
        </authorList>
    </citation>
    <scope>NUCLEOTIDE SEQUENCE [LARGE SCALE GENOMIC DNA]</scope>
    <source>
        <strain evidence="6 7">DSM 24738</strain>
    </source>
</reference>
<dbReference type="EMBL" id="JAGGKT010000018">
    <property type="protein sequence ID" value="MBP1934258.1"/>
    <property type="molecule type" value="Genomic_DNA"/>
</dbReference>
<evidence type="ECO:0000256" key="4">
    <source>
        <dbReference type="ARBA" id="ARBA00023136"/>
    </source>
</evidence>
<keyword evidence="2 5" id="KW-0812">Transmembrane</keyword>
<evidence type="ECO:0000313" key="7">
    <source>
        <dbReference type="Proteomes" id="UP001519343"/>
    </source>
</evidence>
<feature type="transmembrane region" description="Helical" evidence="5">
    <location>
        <begin position="96"/>
        <end position="117"/>
    </location>
</feature>